<name>A0A075LHK2_9BACI</name>
<dbReference type="AlphaFoldDB" id="A0A075LHK2"/>
<dbReference type="RefSeq" id="WP_038558496.1">
    <property type="nucleotide sequence ID" value="NZ_CP008876.1"/>
</dbReference>
<dbReference type="Proteomes" id="UP000027980">
    <property type="component" value="Chromosome"/>
</dbReference>
<organism evidence="1 3">
    <name type="scientific">Terribacillus saccharophilus</name>
    <dbReference type="NCBI Taxonomy" id="361277"/>
    <lineage>
        <taxon>Bacteria</taxon>
        <taxon>Bacillati</taxon>
        <taxon>Bacillota</taxon>
        <taxon>Bacilli</taxon>
        <taxon>Bacillales</taxon>
        <taxon>Bacillaceae</taxon>
        <taxon>Terribacillus</taxon>
    </lineage>
</organism>
<dbReference type="EMBL" id="FOCD01000004">
    <property type="protein sequence ID" value="SEN93270.1"/>
    <property type="molecule type" value="Genomic_DNA"/>
</dbReference>
<evidence type="ECO:0000313" key="3">
    <source>
        <dbReference type="Proteomes" id="UP000027980"/>
    </source>
</evidence>
<reference evidence="1 3" key="1">
    <citation type="submission" date="2014-07" db="EMBL/GenBank/DDBJ databases">
        <title>Complete genome sequence of a moderately halophilic bacterium Terribacillus aidingensis MP602, isolated from Cryptomeria fortunei in Tianmu mountain in China.</title>
        <authorList>
            <person name="Wang Y."/>
            <person name="Lu P."/>
            <person name="Zhang L."/>
        </authorList>
    </citation>
    <scope>NUCLEOTIDE SEQUENCE [LARGE SCALE GENOMIC DNA]</scope>
    <source>
        <strain evidence="1 3">MP602</strain>
    </source>
</reference>
<evidence type="ECO:0000313" key="4">
    <source>
        <dbReference type="Proteomes" id="UP000199735"/>
    </source>
</evidence>
<accession>A0AAX2EIW4</accession>
<dbReference type="HOGENOM" id="CLU_2425970_0_0_9"/>
<dbReference type="EMBL" id="CP008876">
    <property type="protein sequence ID" value="AIF65706.1"/>
    <property type="molecule type" value="Genomic_DNA"/>
</dbReference>
<dbReference type="Proteomes" id="UP000199735">
    <property type="component" value="Unassembled WGS sequence"/>
</dbReference>
<dbReference type="OrthoDB" id="2968832at2"/>
<dbReference type="KEGG" id="tap:GZ22_02955"/>
<proteinExistence type="predicted"/>
<evidence type="ECO:0000313" key="2">
    <source>
        <dbReference type="EMBL" id="SEN93270.1"/>
    </source>
</evidence>
<accession>A0A075LHK2</accession>
<dbReference type="GeneID" id="34222078"/>
<sequence>MQFRYAYTAGKEAVIRHELERSISDYVKEIIPDAHRLYSKKTASTNKGQIRQDWRNIINKDGQEIHQIYIEMYKELTDGSSYYIADVELTK</sequence>
<reference evidence="2 4" key="2">
    <citation type="submission" date="2016-10" db="EMBL/GenBank/DDBJ databases">
        <authorList>
            <person name="Varghese N."/>
            <person name="Submissions S."/>
        </authorList>
    </citation>
    <scope>NUCLEOTIDE SEQUENCE [LARGE SCALE GENOMIC DNA]</scope>
    <source>
        <strain evidence="2 4">DSM 21619</strain>
    </source>
</reference>
<evidence type="ECO:0000313" key="1">
    <source>
        <dbReference type="EMBL" id="AIF65706.1"/>
    </source>
</evidence>
<gene>
    <name evidence="1" type="ORF">GZ22_02955</name>
    <name evidence="2" type="ORF">SAMN04489762_3114</name>
</gene>
<protein>
    <submittedName>
        <fullName evidence="1">Uncharacterized protein</fullName>
    </submittedName>
</protein>